<evidence type="ECO:0000313" key="1">
    <source>
        <dbReference type="EMBL" id="KNZ46752.1"/>
    </source>
</evidence>
<dbReference type="AlphaFoldDB" id="A0A0L6UES1"/>
<dbReference type="VEuPathDB" id="FungiDB:VP01_6996g1"/>
<keyword evidence="2" id="KW-1185">Reference proteome</keyword>
<protein>
    <submittedName>
        <fullName evidence="1">Uncharacterized protein</fullName>
    </submittedName>
</protein>
<reference evidence="1 2" key="1">
    <citation type="submission" date="2015-08" db="EMBL/GenBank/DDBJ databases">
        <title>Next Generation Sequencing and Analysis of the Genome of Puccinia sorghi L Schw, the Causal Agent of Maize Common Rust.</title>
        <authorList>
            <person name="Rochi L."/>
            <person name="Burguener G."/>
            <person name="Darino M."/>
            <person name="Turjanski A."/>
            <person name="Kreff E."/>
            <person name="Dieguez M.J."/>
            <person name="Sacco F."/>
        </authorList>
    </citation>
    <scope>NUCLEOTIDE SEQUENCE [LARGE SCALE GENOMIC DNA]</scope>
    <source>
        <strain evidence="1 2">RO10H11247</strain>
    </source>
</reference>
<proteinExistence type="predicted"/>
<accession>A0A0L6UES1</accession>
<dbReference type="Proteomes" id="UP000037035">
    <property type="component" value="Unassembled WGS sequence"/>
</dbReference>
<sequence>LGWSMLHKFNVHAYKSSWSNYILVSLYRGRLKENIQLAIVSSGKAFPTLPDIQALAMQLSNLPDPSTSLTYRC</sequence>
<organism evidence="1 2">
    <name type="scientific">Puccinia sorghi</name>
    <dbReference type="NCBI Taxonomy" id="27349"/>
    <lineage>
        <taxon>Eukaryota</taxon>
        <taxon>Fungi</taxon>
        <taxon>Dikarya</taxon>
        <taxon>Basidiomycota</taxon>
        <taxon>Pucciniomycotina</taxon>
        <taxon>Pucciniomycetes</taxon>
        <taxon>Pucciniales</taxon>
        <taxon>Pucciniaceae</taxon>
        <taxon>Puccinia</taxon>
    </lineage>
</organism>
<dbReference type="EMBL" id="LAVV01012378">
    <property type="protein sequence ID" value="KNZ46752.1"/>
    <property type="molecule type" value="Genomic_DNA"/>
</dbReference>
<feature type="non-terminal residue" evidence="1">
    <location>
        <position position="1"/>
    </location>
</feature>
<name>A0A0L6UES1_9BASI</name>
<evidence type="ECO:0000313" key="2">
    <source>
        <dbReference type="Proteomes" id="UP000037035"/>
    </source>
</evidence>
<comment type="caution">
    <text evidence="1">The sequence shown here is derived from an EMBL/GenBank/DDBJ whole genome shotgun (WGS) entry which is preliminary data.</text>
</comment>
<gene>
    <name evidence="1" type="ORF">VP01_6996g1</name>
</gene>